<evidence type="ECO:0000256" key="1">
    <source>
        <dbReference type="HAMAP-Rule" id="MF_02223"/>
    </source>
</evidence>
<dbReference type="Pfam" id="PF08544">
    <property type="entry name" value="GHMP_kinases_C"/>
    <property type="match status" value="1"/>
</dbReference>
<dbReference type="Pfam" id="PF00288">
    <property type="entry name" value="GHMP_kinases_N"/>
    <property type="match status" value="1"/>
</dbReference>
<dbReference type="Proteomes" id="UP000000641">
    <property type="component" value="Chromosome"/>
</dbReference>
<evidence type="ECO:0000259" key="2">
    <source>
        <dbReference type="Pfam" id="PF00288"/>
    </source>
</evidence>
<dbReference type="HOGENOM" id="CLU_081191_0_0_2"/>
<dbReference type="PANTHER" id="PTHR42282:SF1">
    <property type="entry name" value="PANTOATE KINASE"/>
    <property type="match status" value="1"/>
</dbReference>
<dbReference type="GO" id="GO:0015937">
    <property type="term" value="P:coenzyme A biosynthetic process"/>
    <property type="evidence" value="ECO:0007669"/>
    <property type="project" value="UniProtKB-UniRule"/>
</dbReference>
<dbReference type="InterPro" id="IPR014721">
    <property type="entry name" value="Ribsml_uS5_D2-typ_fold_subgr"/>
</dbReference>
<keyword evidence="5" id="KW-1185">Reference proteome</keyword>
<dbReference type="UniPathway" id="UPA00241"/>
<dbReference type="PIRSF" id="PIRSF016896">
    <property type="entry name" value="GHMP_arc_MJ0969"/>
    <property type="match status" value="1"/>
</dbReference>
<dbReference type="GeneID" id="4600794"/>
<dbReference type="STRING" id="368408.Tpen_1051"/>
<comment type="pathway">
    <text evidence="1">Cofactor biosynthesis; coenzyme A biosynthesis.</text>
</comment>
<dbReference type="PANTHER" id="PTHR42282">
    <property type="entry name" value="PANTOATE KINASE-RELATED"/>
    <property type="match status" value="1"/>
</dbReference>
<dbReference type="InterPro" id="IPR006204">
    <property type="entry name" value="GHMP_kinase_N_dom"/>
</dbReference>
<feature type="domain" description="GHMP kinase N-terminal" evidence="2">
    <location>
        <begin position="67"/>
        <end position="143"/>
    </location>
</feature>
<proteinExistence type="inferred from homology"/>
<gene>
    <name evidence="4" type="ordered locus">Tpen_1051</name>
</gene>
<dbReference type="KEGG" id="tpe:Tpen_1051"/>
<dbReference type="Gene3D" id="3.30.230.10">
    <property type="match status" value="1"/>
</dbReference>
<dbReference type="EC" id="2.7.1.169" evidence="1"/>
<dbReference type="HAMAP" id="MF_02223">
    <property type="entry name" value="Pantoate_kinase"/>
    <property type="match status" value="1"/>
</dbReference>
<evidence type="ECO:0000259" key="3">
    <source>
        <dbReference type="Pfam" id="PF08544"/>
    </source>
</evidence>
<reference evidence="5" key="1">
    <citation type="journal article" date="2008" name="J. Bacteriol.">
        <title>Genome sequence of Thermofilum pendens reveals an exceptional loss of biosynthetic pathways without genome reduction.</title>
        <authorList>
            <person name="Anderson I."/>
            <person name="Rodriguez J."/>
            <person name="Susanti D."/>
            <person name="Porat I."/>
            <person name="Reich C."/>
            <person name="Ulrich L.E."/>
            <person name="Elkins J.G."/>
            <person name="Mavromatis K."/>
            <person name="Lykidis A."/>
            <person name="Kim E."/>
            <person name="Thompson L.S."/>
            <person name="Nolan M."/>
            <person name="Land M."/>
            <person name="Copeland A."/>
            <person name="Lapidus A."/>
            <person name="Lucas S."/>
            <person name="Detter C."/>
            <person name="Zhulin I.B."/>
            <person name="Olsen G.J."/>
            <person name="Whitman W."/>
            <person name="Mukhopadhyay B."/>
            <person name="Bristow J."/>
            <person name="Kyrpides N."/>
        </authorList>
    </citation>
    <scope>NUCLEOTIDE SEQUENCE [LARGE SCALE GENOMIC DNA]</scope>
    <source>
        <strain evidence="5">DSM 2475 / Hrk 5</strain>
    </source>
</reference>
<accession>A1RZ21</accession>
<keyword evidence="1" id="KW-0173">Coenzyme A biosynthesis</keyword>
<dbReference type="GO" id="GO:0016301">
    <property type="term" value="F:kinase activity"/>
    <property type="evidence" value="ECO:0007669"/>
    <property type="project" value="UniProtKB-UniRule"/>
</dbReference>
<dbReference type="OrthoDB" id="85822at2157"/>
<evidence type="ECO:0000313" key="5">
    <source>
        <dbReference type="Proteomes" id="UP000000641"/>
    </source>
</evidence>
<dbReference type="SUPFAM" id="SSF54211">
    <property type="entry name" value="Ribosomal protein S5 domain 2-like"/>
    <property type="match status" value="1"/>
</dbReference>
<dbReference type="RefSeq" id="WP_011752716.1">
    <property type="nucleotide sequence ID" value="NC_008698.1"/>
</dbReference>
<organism evidence="4 5">
    <name type="scientific">Thermofilum pendens (strain DSM 2475 / Hrk 5)</name>
    <dbReference type="NCBI Taxonomy" id="368408"/>
    <lineage>
        <taxon>Archaea</taxon>
        <taxon>Thermoproteota</taxon>
        <taxon>Thermoprotei</taxon>
        <taxon>Thermofilales</taxon>
        <taxon>Thermofilaceae</taxon>
        <taxon>Thermofilum</taxon>
    </lineage>
</organism>
<evidence type="ECO:0000313" key="4">
    <source>
        <dbReference type="EMBL" id="ABL78451.1"/>
    </source>
</evidence>
<dbReference type="InterPro" id="IPR013750">
    <property type="entry name" value="GHMP_kinase_C_dom"/>
</dbReference>
<name>A1RZ21_THEPD</name>
<keyword evidence="1 4" id="KW-0808">Transferase</keyword>
<dbReference type="EnsemblBacteria" id="ABL78451">
    <property type="protein sequence ID" value="ABL78451"/>
    <property type="gene ID" value="Tpen_1051"/>
</dbReference>
<dbReference type="GO" id="GO:0005524">
    <property type="term" value="F:ATP binding"/>
    <property type="evidence" value="ECO:0007669"/>
    <property type="project" value="UniProtKB-KW"/>
</dbReference>
<comment type="similarity">
    <text evidence="1">Belongs to the GHMP kinase family. PoK subfamily.</text>
</comment>
<dbReference type="InterPro" id="IPR012043">
    <property type="entry name" value="PoK"/>
</dbReference>
<keyword evidence="1" id="KW-0547">Nucleotide-binding</keyword>
<comment type="function">
    <text evidence="1">Phosphorylates (R)-pantoate to form (R)-4-phosphopantoate in the CoA biosynthesis pathway.</text>
</comment>
<keyword evidence="1 4" id="KW-0418">Kinase</keyword>
<sequence length="296" mass="30670">MRCAKAWSPAGLSGLFETHIVEGDYLATGARGAGLALKKGVLVEACLTGGEGVRVEVSNGVRIMPTVETVARDLLARAGLSGGLEVRVDVSVPVGGGLGTSGASALATALALGKLLGLKLGYMELARVAHVAEVKNRTGLGTVSGLVVGGAVVVLKPGAPGFDAVDRILFDDVKVVVGFFGAVPKPSILSSKNLAEIDRVGRRLVDELAREMTIEKFAEVSKRFSLETGLATPNVRKAFKLAEELGAVGAGQAQIGDTAFLLVYEDKVERASRALSEMGARVVVSEISWEPAHVLA</sequence>
<dbReference type="InterPro" id="IPR020568">
    <property type="entry name" value="Ribosomal_Su5_D2-typ_SF"/>
</dbReference>
<dbReference type="EMBL" id="CP000505">
    <property type="protein sequence ID" value="ABL78451.1"/>
    <property type="molecule type" value="Genomic_DNA"/>
</dbReference>
<dbReference type="eggNOG" id="arCOG04263">
    <property type="taxonomic scope" value="Archaea"/>
</dbReference>
<dbReference type="AlphaFoldDB" id="A1RZ21"/>
<feature type="domain" description="GHMP kinase C-terminal" evidence="3">
    <location>
        <begin position="211"/>
        <end position="279"/>
    </location>
</feature>
<protein>
    <recommendedName>
        <fullName evidence="1">Pantoate kinase</fullName>
        <shortName evidence="1">PoK</shortName>
        <ecNumber evidence="1">2.7.1.169</ecNumber>
    </recommendedName>
</protein>
<keyword evidence="1" id="KW-0067">ATP-binding</keyword>
<comment type="catalytic activity">
    <reaction evidence="1">
        <text>(R)-pantoate + ATP = (R)-4-phosphopantoate + ADP + H(+)</text>
        <dbReference type="Rhea" id="RHEA:28246"/>
        <dbReference type="ChEBI" id="CHEBI:15378"/>
        <dbReference type="ChEBI" id="CHEBI:15980"/>
        <dbReference type="ChEBI" id="CHEBI:30616"/>
        <dbReference type="ChEBI" id="CHEBI:61294"/>
        <dbReference type="ChEBI" id="CHEBI:456216"/>
        <dbReference type="EC" id="2.7.1.169"/>
    </reaction>
</comment>